<feature type="transmembrane region" description="Helical" evidence="8">
    <location>
        <begin position="207"/>
        <end position="225"/>
    </location>
</feature>
<name>A0A398CHS5_9BACL</name>
<sequence length="296" mass="32607">MKQGLIYAILAYTAWGLLPLYWKWFEEVPAGEILSHRVVWSFVLMAVVLLIQRKWKAFREILADGRKMLTLGISGILISANWLIFIWAVNNGHVIETSLGYYLNPLMNVVMAVLFLREKPNRWQWAAVALAGLGVLTVAIDYGRIPWISLSLALSFSLYGLVKKKASFDASIGLLGETAFVFPIALVYLIGLQANGQEAAWSLPPEMLALLLLSGLATAMPLIWFAKAAARLPFSMLGFIQYIGPSISLLLSVWVFREPFSPVLLASFSLIWAALVVFMAASARGSGKMAAKPANS</sequence>
<comment type="subcellular location">
    <subcellularLocation>
        <location evidence="1">Cell membrane</location>
        <topology evidence="1">Multi-pass membrane protein</topology>
    </subcellularLocation>
</comment>
<dbReference type="InterPro" id="IPR037185">
    <property type="entry name" value="EmrE-like"/>
</dbReference>
<keyword evidence="3" id="KW-0813">Transport</keyword>
<feature type="transmembrane region" description="Helical" evidence="8">
    <location>
        <begin position="237"/>
        <end position="256"/>
    </location>
</feature>
<keyword evidence="4" id="KW-1003">Cell membrane</keyword>
<dbReference type="NCBIfam" id="TIGR00688">
    <property type="entry name" value="rarD"/>
    <property type="match status" value="1"/>
</dbReference>
<evidence type="ECO:0000256" key="4">
    <source>
        <dbReference type="ARBA" id="ARBA00022475"/>
    </source>
</evidence>
<protein>
    <submittedName>
        <fullName evidence="10">EamA family transporter RarD</fullName>
    </submittedName>
</protein>
<dbReference type="Proteomes" id="UP000266340">
    <property type="component" value="Unassembled WGS sequence"/>
</dbReference>
<dbReference type="AlphaFoldDB" id="A0A398CHS5"/>
<evidence type="ECO:0000256" key="8">
    <source>
        <dbReference type="SAM" id="Phobius"/>
    </source>
</evidence>
<keyword evidence="11" id="KW-1185">Reference proteome</keyword>
<evidence type="ECO:0000256" key="2">
    <source>
        <dbReference type="ARBA" id="ARBA00007362"/>
    </source>
</evidence>
<evidence type="ECO:0000313" key="11">
    <source>
        <dbReference type="Proteomes" id="UP000266340"/>
    </source>
</evidence>
<dbReference type="Pfam" id="PF00892">
    <property type="entry name" value="EamA"/>
    <property type="match status" value="1"/>
</dbReference>
<evidence type="ECO:0000256" key="7">
    <source>
        <dbReference type="ARBA" id="ARBA00023136"/>
    </source>
</evidence>
<feature type="transmembrane region" description="Helical" evidence="8">
    <location>
        <begin position="146"/>
        <end position="162"/>
    </location>
</feature>
<dbReference type="InterPro" id="IPR000620">
    <property type="entry name" value="EamA_dom"/>
</dbReference>
<evidence type="ECO:0000256" key="1">
    <source>
        <dbReference type="ARBA" id="ARBA00004651"/>
    </source>
</evidence>
<dbReference type="SUPFAM" id="SSF103481">
    <property type="entry name" value="Multidrug resistance efflux transporter EmrE"/>
    <property type="match status" value="2"/>
</dbReference>
<keyword evidence="5 8" id="KW-0812">Transmembrane</keyword>
<proteinExistence type="inferred from homology"/>
<comment type="similarity">
    <text evidence="2">Belongs to the EamA transporter family.</text>
</comment>
<evidence type="ECO:0000259" key="9">
    <source>
        <dbReference type="Pfam" id="PF00892"/>
    </source>
</evidence>
<comment type="caution">
    <text evidence="10">The sequence shown here is derived from an EMBL/GenBank/DDBJ whole genome shotgun (WGS) entry which is preliminary data.</text>
</comment>
<feature type="transmembrane region" description="Helical" evidence="8">
    <location>
        <begin position="5"/>
        <end position="22"/>
    </location>
</feature>
<feature type="transmembrane region" description="Helical" evidence="8">
    <location>
        <begin position="68"/>
        <end position="87"/>
    </location>
</feature>
<feature type="transmembrane region" description="Helical" evidence="8">
    <location>
        <begin position="174"/>
        <end position="195"/>
    </location>
</feature>
<evidence type="ECO:0000256" key="6">
    <source>
        <dbReference type="ARBA" id="ARBA00022989"/>
    </source>
</evidence>
<dbReference type="EMBL" id="QXJM01000049">
    <property type="protein sequence ID" value="RIE00679.1"/>
    <property type="molecule type" value="Genomic_DNA"/>
</dbReference>
<keyword evidence="6 8" id="KW-1133">Transmembrane helix</keyword>
<dbReference type="InterPro" id="IPR004626">
    <property type="entry name" value="RarD"/>
</dbReference>
<feature type="transmembrane region" description="Helical" evidence="8">
    <location>
        <begin position="34"/>
        <end position="52"/>
    </location>
</feature>
<evidence type="ECO:0000313" key="10">
    <source>
        <dbReference type="EMBL" id="RIE00679.1"/>
    </source>
</evidence>
<feature type="transmembrane region" description="Helical" evidence="8">
    <location>
        <begin position="99"/>
        <end position="116"/>
    </location>
</feature>
<dbReference type="RefSeq" id="WP_119152293.1">
    <property type="nucleotide sequence ID" value="NZ_JBHSOV010000047.1"/>
</dbReference>
<dbReference type="PANTHER" id="PTHR22911">
    <property type="entry name" value="ACYL-MALONYL CONDENSING ENZYME-RELATED"/>
    <property type="match status" value="1"/>
</dbReference>
<accession>A0A398CHS5</accession>
<feature type="transmembrane region" description="Helical" evidence="8">
    <location>
        <begin position="262"/>
        <end position="283"/>
    </location>
</feature>
<feature type="domain" description="EamA" evidence="9">
    <location>
        <begin position="4"/>
        <end position="138"/>
    </location>
</feature>
<gene>
    <name evidence="10" type="primary">rarD</name>
    <name evidence="10" type="ORF">D3H35_27350</name>
</gene>
<dbReference type="PANTHER" id="PTHR22911:SF137">
    <property type="entry name" value="SOLUTE CARRIER FAMILY 35 MEMBER G2-RELATED"/>
    <property type="match status" value="1"/>
</dbReference>
<feature type="transmembrane region" description="Helical" evidence="8">
    <location>
        <begin position="123"/>
        <end position="140"/>
    </location>
</feature>
<reference evidence="10 11" key="1">
    <citation type="submission" date="2018-09" db="EMBL/GenBank/DDBJ databases">
        <title>Cohnella cavernae sp. nov., isolated from a karst cave.</title>
        <authorList>
            <person name="Zhu H."/>
        </authorList>
    </citation>
    <scope>NUCLEOTIDE SEQUENCE [LARGE SCALE GENOMIC DNA]</scope>
    <source>
        <strain evidence="10 11">K2E09-144</strain>
    </source>
</reference>
<keyword evidence="7 8" id="KW-0472">Membrane</keyword>
<organism evidence="10 11">
    <name type="scientific">Cohnella faecalis</name>
    <dbReference type="NCBI Taxonomy" id="2315694"/>
    <lineage>
        <taxon>Bacteria</taxon>
        <taxon>Bacillati</taxon>
        <taxon>Bacillota</taxon>
        <taxon>Bacilli</taxon>
        <taxon>Bacillales</taxon>
        <taxon>Paenibacillaceae</taxon>
        <taxon>Cohnella</taxon>
    </lineage>
</organism>
<evidence type="ECO:0000256" key="5">
    <source>
        <dbReference type="ARBA" id="ARBA00022692"/>
    </source>
</evidence>
<evidence type="ECO:0000256" key="3">
    <source>
        <dbReference type="ARBA" id="ARBA00022448"/>
    </source>
</evidence>
<dbReference type="OrthoDB" id="369870at2"/>
<dbReference type="GO" id="GO:0005886">
    <property type="term" value="C:plasma membrane"/>
    <property type="evidence" value="ECO:0007669"/>
    <property type="project" value="UniProtKB-SubCell"/>
</dbReference>